<dbReference type="Proteomes" id="UP001057402">
    <property type="component" value="Chromosome 3"/>
</dbReference>
<accession>A0ACB9RTV2</accession>
<proteinExistence type="predicted"/>
<reference evidence="2" key="1">
    <citation type="journal article" date="2023" name="Front. Plant Sci.">
        <title>Chromosomal-level genome assembly of Melastoma candidum provides insights into trichome evolution.</title>
        <authorList>
            <person name="Zhong Y."/>
            <person name="Wu W."/>
            <person name="Sun C."/>
            <person name="Zou P."/>
            <person name="Liu Y."/>
            <person name="Dai S."/>
            <person name="Zhou R."/>
        </authorList>
    </citation>
    <scope>NUCLEOTIDE SEQUENCE [LARGE SCALE GENOMIC DNA]</scope>
</reference>
<sequence length="484" mass="51187">MANRGHSSNLLLLATNLVLSLSSLVLLGGSITLEDNFHDIQVSSLFPATSCTSSLLHPNTNTNTEVDVERSSLKVLPRHGPCSPLASPKVKPPTPDQILNRDELRVNSIVARISGQKPGPSTLEDSKADLPAKPGSTVGTGNYVVTVGLGTPKKDLTLIFDTGSDLTWTQCQPCARYCYKQQDPTFDPSLSTSYTNISCSSAACSQLVSATGSTPGCSVSTCVYGIQYGDSSYSVGFFGSEKLSLTTTDSFNNFLFGCGQNNRGLFGGAAGLLGLGRDKLSIVEQTASKYGKYFSYCLPPSDSSTGHLTFGKGSSSVAQFTPLKTISQGASFYGISILGISVGGKKLPIPVSVFSNAEGIIDSGTVITRLPPTAYNALRSEFQQLMTKYPKAPALSILDTCYDFTKYPTVTIPKVGFWLGGGAYLDLDSSGILYAASMSQVCLAFAGNSDDNEVLIFGNVQQKKYEVVYDLVGGRLGFQANGCA</sequence>
<organism evidence="1 2">
    <name type="scientific">Melastoma candidum</name>
    <dbReference type="NCBI Taxonomy" id="119954"/>
    <lineage>
        <taxon>Eukaryota</taxon>
        <taxon>Viridiplantae</taxon>
        <taxon>Streptophyta</taxon>
        <taxon>Embryophyta</taxon>
        <taxon>Tracheophyta</taxon>
        <taxon>Spermatophyta</taxon>
        <taxon>Magnoliopsida</taxon>
        <taxon>eudicotyledons</taxon>
        <taxon>Gunneridae</taxon>
        <taxon>Pentapetalae</taxon>
        <taxon>rosids</taxon>
        <taxon>malvids</taxon>
        <taxon>Myrtales</taxon>
        <taxon>Melastomataceae</taxon>
        <taxon>Melastomatoideae</taxon>
        <taxon>Melastomateae</taxon>
        <taxon>Melastoma</taxon>
    </lineage>
</organism>
<keyword evidence="2" id="KW-1185">Reference proteome</keyword>
<evidence type="ECO:0000313" key="1">
    <source>
        <dbReference type="EMBL" id="KAI4381004.1"/>
    </source>
</evidence>
<dbReference type="EMBL" id="CM042882">
    <property type="protein sequence ID" value="KAI4381004.1"/>
    <property type="molecule type" value="Genomic_DNA"/>
</dbReference>
<protein>
    <submittedName>
        <fullName evidence="1">Uncharacterized protein</fullName>
    </submittedName>
</protein>
<comment type="caution">
    <text evidence="1">The sequence shown here is derived from an EMBL/GenBank/DDBJ whole genome shotgun (WGS) entry which is preliminary data.</text>
</comment>
<gene>
    <name evidence="1" type="ORF">MLD38_007123</name>
</gene>
<name>A0ACB9RTV2_9MYRT</name>
<evidence type="ECO:0000313" key="2">
    <source>
        <dbReference type="Proteomes" id="UP001057402"/>
    </source>
</evidence>